<dbReference type="EMBL" id="BAAAFD010000002">
    <property type="protein sequence ID" value="GAA0855188.1"/>
    <property type="molecule type" value="Genomic_DNA"/>
</dbReference>
<dbReference type="Gene3D" id="1.10.443.10">
    <property type="entry name" value="Intergrase catalytic core"/>
    <property type="match status" value="1"/>
</dbReference>
<feature type="transmembrane region" description="Helical" evidence="3">
    <location>
        <begin position="412"/>
        <end position="432"/>
    </location>
</feature>
<evidence type="ECO:0000313" key="5">
    <source>
        <dbReference type="Proteomes" id="UP001500359"/>
    </source>
</evidence>
<comment type="caution">
    <text evidence="4">The sequence shown here is derived from an EMBL/GenBank/DDBJ whole genome shotgun (WGS) entry which is preliminary data.</text>
</comment>
<dbReference type="Proteomes" id="UP001500359">
    <property type="component" value="Unassembled WGS sequence"/>
</dbReference>
<sequence>MAFNDNVEVISPQFDTGRSDAIAAAEAKKLQKQKWWVLLGTFTLVMVGLLIWVWSRAPIFQSQAILHFSYAQQISEEQAAVPQEQITLNSQRLTSYRVLETLSARLDQEESMLFTPEELSKLLSTQEQLESRIINLYATGSQADILQPVLTHWVAVYLESLAQETVETTEQDLDLGQQKLIALEAKILEQRQLVEQYGEDNNIISMERDENRALTKIKAMGASLDEAEAKQAEATATLSSVKQSIENGEIVTHPEDKVRLDTLRSRIGDIESEMVQLARRYTAEYMNLDPDVVNKKRVLEELKARYQTVQLESQQRFLEDLQRTVVASFEKQKQLEVQLDELGREAQNFNQKLEEYGRQTRSLKQLQEQAQALKDQLVETEVQKPFQAKINVLEEPFVPTYPISPHYWRDTAIATGIALLVSLLALLIFSFINRQRQTGPTMTSYNVVPPSSGLTLEQQMAHQALEQQKVAMLEKQQAPLQLAQAEPAKAARLLSNMECEALFKVANRDGKVAMSFIMAGVSPEEMLQIQVGDIDVAAELLLLAGDYPRSVPLSPLCIDHIVAMTANKDPQSDFWAQRLDVEQFDQMMINMAHDAGLAYPEQFSLAALRHTYLTYLVSMGARLNDLEQVAGYVSPGELSLYRQVNRRGEPVNIEDLNTQYPLA</sequence>
<evidence type="ECO:0000256" key="2">
    <source>
        <dbReference type="SAM" id="Coils"/>
    </source>
</evidence>
<protein>
    <recommendedName>
        <fullName evidence="6">Integrase</fullName>
    </recommendedName>
</protein>
<evidence type="ECO:0000256" key="3">
    <source>
        <dbReference type="SAM" id="Phobius"/>
    </source>
</evidence>
<dbReference type="RefSeq" id="WP_343857921.1">
    <property type="nucleotide sequence ID" value="NZ_BAAAFD010000002.1"/>
</dbReference>
<dbReference type="InterPro" id="IPR011010">
    <property type="entry name" value="DNA_brk_join_enz"/>
</dbReference>
<feature type="transmembrane region" description="Helical" evidence="3">
    <location>
        <begin position="35"/>
        <end position="54"/>
    </location>
</feature>
<keyword evidence="2" id="KW-0175">Coiled coil</keyword>
<evidence type="ECO:0000256" key="1">
    <source>
        <dbReference type="ARBA" id="ARBA00023172"/>
    </source>
</evidence>
<dbReference type="InterPro" id="IPR013762">
    <property type="entry name" value="Integrase-like_cat_sf"/>
</dbReference>
<keyword evidence="1" id="KW-0233">DNA recombination</keyword>
<keyword evidence="3" id="KW-1133">Transmembrane helix</keyword>
<name>A0ABP3WV07_9ALTE</name>
<proteinExistence type="predicted"/>
<gene>
    <name evidence="4" type="ORF">GCM10009114_13650</name>
</gene>
<dbReference type="SUPFAM" id="SSF56349">
    <property type="entry name" value="DNA breaking-rejoining enzymes"/>
    <property type="match status" value="1"/>
</dbReference>
<dbReference type="PANTHER" id="PTHR32309:SF13">
    <property type="entry name" value="FERRIC ENTEROBACTIN TRANSPORT PROTEIN FEPE"/>
    <property type="match status" value="1"/>
</dbReference>
<keyword evidence="3" id="KW-0472">Membrane</keyword>
<dbReference type="InterPro" id="IPR050445">
    <property type="entry name" value="Bact_polysacc_biosynth/exp"/>
</dbReference>
<reference evidence="5" key="1">
    <citation type="journal article" date="2019" name="Int. J. Syst. Evol. Microbiol.">
        <title>The Global Catalogue of Microorganisms (GCM) 10K type strain sequencing project: providing services to taxonomists for standard genome sequencing and annotation.</title>
        <authorList>
            <consortium name="The Broad Institute Genomics Platform"/>
            <consortium name="The Broad Institute Genome Sequencing Center for Infectious Disease"/>
            <person name="Wu L."/>
            <person name="Ma J."/>
        </authorList>
    </citation>
    <scope>NUCLEOTIDE SEQUENCE [LARGE SCALE GENOMIC DNA]</scope>
    <source>
        <strain evidence="5">JCM 15896</strain>
    </source>
</reference>
<dbReference type="PANTHER" id="PTHR32309">
    <property type="entry name" value="TYROSINE-PROTEIN KINASE"/>
    <property type="match status" value="1"/>
</dbReference>
<keyword evidence="3" id="KW-0812">Transmembrane</keyword>
<keyword evidence="5" id="KW-1185">Reference proteome</keyword>
<evidence type="ECO:0008006" key="6">
    <source>
        <dbReference type="Google" id="ProtNLM"/>
    </source>
</evidence>
<organism evidence="4 5">
    <name type="scientific">Aliiglaciecola litoralis</name>
    <dbReference type="NCBI Taxonomy" id="582857"/>
    <lineage>
        <taxon>Bacteria</taxon>
        <taxon>Pseudomonadati</taxon>
        <taxon>Pseudomonadota</taxon>
        <taxon>Gammaproteobacteria</taxon>
        <taxon>Alteromonadales</taxon>
        <taxon>Alteromonadaceae</taxon>
        <taxon>Aliiglaciecola</taxon>
    </lineage>
</organism>
<feature type="coiled-coil region" evidence="2">
    <location>
        <begin position="224"/>
        <end position="383"/>
    </location>
</feature>
<evidence type="ECO:0000313" key="4">
    <source>
        <dbReference type="EMBL" id="GAA0855188.1"/>
    </source>
</evidence>
<accession>A0ABP3WV07</accession>